<evidence type="ECO:0000313" key="4">
    <source>
        <dbReference type="Proteomes" id="UP000665020"/>
    </source>
</evidence>
<evidence type="ECO:0000256" key="1">
    <source>
        <dbReference type="SAM" id="Phobius"/>
    </source>
</evidence>
<feature type="transmembrane region" description="Helical" evidence="1">
    <location>
        <begin position="126"/>
        <end position="148"/>
    </location>
</feature>
<keyword evidence="4" id="KW-1185">Reference proteome</keyword>
<sequence>MNIRVISGLLAIIIGCIYSILAYNLPRATVGNPIAPILFPLGLGVTMLIFGIILFIKESKKERGLAEEKRKNQRKVILSSGKLVIITCLSSIIYALLFERIGYVLSTLLFMGLILFAINGKENWKINVLVAVCFSVGIYFIFLKLLGIPLPSLPVFDI</sequence>
<proteinExistence type="predicted"/>
<protein>
    <submittedName>
        <fullName evidence="3">Tripartite tricarboxylate transporter TctB family protein</fullName>
    </submittedName>
</protein>
<dbReference type="RefSeq" id="WP_230869386.1">
    <property type="nucleotide sequence ID" value="NZ_CP046640.1"/>
</dbReference>
<dbReference type="Pfam" id="PF07331">
    <property type="entry name" value="TctB"/>
    <property type="match status" value="1"/>
</dbReference>
<organism evidence="3 4">
    <name type="scientific">Iocasia fonsfrigidae</name>
    <dbReference type="NCBI Taxonomy" id="2682810"/>
    <lineage>
        <taxon>Bacteria</taxon>
        <taxon>Bacillati</taxon>
        <taxon>Bacillota</taxon>
        <taxon>Clostridia</taxon>
        <taxon>Halanaerobiales</taxon>
        <taxon>Halanaerobiaceae</taxon>
        <taxon>Iocasia</taxon>
    </lineage>
</organism>
<dbReference type="InterPro" id="IPR009936">
    <property type="entry name" value="DUF1468"/>
</dbReference>
<feature type="transmembrane region" description="Helical" evidence="1">
    <location>
        <begin position="5"/>
        <end position="25"/>
    </location>
</feature>
<keyword evidence="1" id="KW-0812">Transmembrane</keyword>
<dbReference type="AlphaFoldDB" id="A0A8A7K7L2"/>
<gene>
    <name evidence="3" type="ORF">GM661_07115</name>
</gene>
<reference evidence="3" key="1">
    <citation type="submission" date="2019-12" db="EMBL/GenBank/DDBJ databases">
        <authorList>
            <person name="zhang j."/>
            <person name="sun C.M."/>
        </authorList>
    </citation>
    <scope>NUCLEOTIDE SEQUENCE</scope>
    <source>
        <strain evidence="3">NS-1</strain>
    </source>
</reference>
<feature type="transmembrane region" description="Helical" evidence="1">
    <location>
        <begin position="76"/>
        <end position="95"/>
    </location>
</feature>
<feature type="domain" description="DUF1468" evidence="2">
    <location>
        <begin position="6"/>
        <end position="151"/>
    </location>
</feature>
<dbReference type="PROSITE" id="PS51257">
    <property type="entry name" value="PROKAR_LIPOPROTEIN"/>
    <property type="match status" value="1"/>
</dbReference>
<feature type="transmembrane region" description="Helical" evidence="1">
    <location>
        <begin position="37"/>
        <end position="56"/>
    </location>
</feature>
<evidence type="ECO:0000313" key="3">
    <source>
        <dbReference type="EMBL" id="QTL97773.1"/>
    </source>
</evidence>
<keyword evidence="1" id="KW-0472">Membrane</keyword>
<feature type="transmembrane region" description="Helical" evidence="1">
    <location>
        <begin position="101"/>
        <end position="119"/>
    </location>
</feature>
<dbReference type="KEGG" id="ifn:GM661_07115"/>
<evidence type="ECO:0000259" key="2">
    <source>
        <dbReference type="Pfam" id="PF07331"/>
    </source>
</evidence>
<accession>A0A8A7K7L2</accession>
<dbReference type="Proteomes" id="UP000665020">
    <property type="component" value="Chromosome"/>
</dbReference>
<keyword evidence="1" id="KW-1133">Transmembrane helix</keyword>
<name>A0A8A7K7L2_9FIRM</name>
<dbReference type="EMBL" id="CP046640">
    <property type="protein sequence ID" value="QTL97773.1"/>
    <property type="molecule type" value="Genomic_DNA"/>
</dbReference>